<feature type="transmembrane region" description="Helical" evidence="6">
    <location>
        <begin position="60"/>
        <end position="84"/>
    </location>
</feature>
<keyword evidence="4 6" id="KW-1133">Transmembrane helix</keyword>
<proteinExistence type="predicted"/>
<dbReference type="Proteomes" id="UP000217005">
    <property type="component" value="Unassembled WGS sequence"/>
</dbReference>
<evidence type="ECO:0000256" key="5">
    <source>
        <dbReference type="ARBA" id="ARBA00023136"/>
    </source>
</evidence>
<feature type="transmembrane region" description="Helical" evidence="6">
    <location>
        <begin position="96"/>
        <end position="121"/>
    </location>
</feature>
<dbReference type="GO" id="GO:0005886">
    <property type="term" value="C:plasma membrane"/>
    <property type="evidence" value="ECO:0007669"/>
    <property type="project" value="UniProtKB-SubCell"/>
</dbReference>
<keyword evidence="2" id="KW-1003">Cell membrane</keyword>
<dbReference type="EMBL" id="NEVL01000003">
    <property type="protein sequence ID" value="OZI35589.1"/>
    <property type="molecule type" value="Genomic_DNA"/>
</dbReference>
<evidence type="ECO:0000313" key="7">
    <source>
        <dbReference type="EMBL" id="OZI35589.1"/>
    </source>
</evidence>
<evidence type="ECO:0000256" key="2">
    <source>
        <dbReference type="ARBA" id="ARBA00022475"/>
    </source>
</evidence>
<evidence type="ECO:0000256" key="3">
    <source>
        <dbReference type="ARBA" id="ARBA00022692"/>
    </source>
</evidence>
<dbReference type="GO" id="GO:0015171">
    <property type="term" value="F:amino acid transmembrane transporter activity"/>
    <property type="evidence" value="ECO:0007669"/>
    <property type="project" value="TreeGrafter"/>
</dbReference>
<dbReference type="OrthoDB" id="5638726at2"/>
<dbReference type="AlphaFoldDB" id="A0A261SDV6"/>
<feature type="transmembrane region" description="Helical" evidence="6">
    <location>
        <begin position="206"/>
        <end position="226"/>
    </location>
</feature>
<dbReference type="PANTHER" id="PTHR30086">
    <property type="entry name" value="ARGININE EXPORTER PROTEIN ARGO"/>
    <property type="match status" value="1"/>
</dbReference>
<organism evidence="7 8">
    <name type="scientific">Bordetella genomosp. 1</name>
    <dbReference type="NCBI Taxonomy" id="1395607"/>
    <lineage>
        <taxon>Bacteria</taxon>
        <taxon>Pseudomonadati</taxon>
        <taxon>Pseudomonadota</taxon>
        <taxon>Betaproteobacteria</taxon>
        <taxon>Burkholderiales</taxon>
        <taxon>Alcaligenaceae</taxon>
        <taxon>Bordetella</taxon>
    </lineage>
</organism>
<keyword evidence="5 6" id="KW-0472">Membrane</keyword>
<name>A0A261SDV6_9BORD</name>
<evidence type="ECO:0000256" key="1">
    <source>
        <dbReference type="ARBA" id="ARBA00004651"/>
    </source>
</evidence>
<protein>
    <submittedName>
        <fullName evidence="7">Amino acid transporter</fullName>
    </submittedName>
</protein>
<comment type="subcellular location">
    <subcellularLocation>
        <location evidence="1">Cell membrane</location>
        <topology evidence="1">Multi-pass membrane protein</topology>
    </subcellularLocation>
</comment>
<evidence type="ECO:0000256" key="6">
    <source>
        <dbReference type="SAM" id="Phobius"/>
    </source>
</evidence>
<evidence type="ECO:0000313" key="8">
    <source>
        <dbReference type="Proteomes" id="UP000217005"/>
    </source>
</evidence>
<gene>
    <name evidence="7" type="ORF">CEG14_10990</name>
</gene>
<feature type="transmembrane region" description="Helical" evidence="6">
    <location>
        <begin position="238"/>
        <end position="259"/>
    </location>
</feature>
<evidence type="ECO:0000256" key="4">
    <source>
        <dbReference type="ARBA" id="ARBA00022989"/>
    </source>
</evidence>
<comment type="caution">
    <text evidence="7">The sequence shown here is derived from an EMBL/GenBank/DDBJ whole genome shotgun (WGS) entry which is preliminary data.</text>
</comment>
<feature type="transmembrane region" description="Helical" evidence="6">
    <location>
        <begin position="127"/>
        <end position="145"/>
    </location>
</feature>
<keyword evidence="3 6" id="KW-0812">Transmembrane</keyword>
<dbReference type="Pfam" id="PF01810">
    <property type="entry name" value="LysE"/>
    <property type="match status" value="1"/>
</dbReference>
<dbReference type="PANTHER" id="PTHR30086:SF20">
    <property type="entry name" value="ARGININE EXPORTER PROTEIN ARGO-RELATED"/>
    <property type="match status" value="1"/>
</dbReference>
<accession>A0A261SDV6</accession>
<sequence length="260" mass="27660">MKERHGEPARPACKDIPARRARPCGARHAKAALADCIGQTRGPGGTLCAPFIPRCPAVPASVSALIAGFLLSLSLILAIGAQNAFVLRQGLRREHVFAVCLTCAVSDALLIAFGVSGFGVLSTRLPWIEPVMRYGGALFLFVYAARNLRQALRAHDALAPAERGGGTLRATLLTCLALTWLNPHVYLDTVVLLGSIASQYDGHRRAFGAGAAMASFLFFFALGYGARLLRPWFARPGAWRVLDGLVALVMTVIGVSLLLG</sequence>
<dbReference type="InterPro" id="IPR001123">
    <property type="entry name" value="LeuE-type"/>
</dbReference>
<reference evidence="7 8" key="1">
    <citation type="submission" date="2017-05" db="EMBL/GenBank/DDBJ databases">
        <title>Complete and WGS of Bordetella genogroups.</title>
        <authorList>
            <person name="Spilker T."/>
            <person name="LiPuma J."/>
        </authorList>
    </citation>
    <scope>NUCLEOTIDE SEQUENCE [LARGE SCALE GENOMIC DNA]</scope>
    <source>
        <strain evidence="7 8">AU17610</strain>
    </source>
</reference>
<feature type="transmembrane region" description="Helical" evidence="6">
    <location>
        <begin position="166"/>
        <end position="186"/>
    </location>
</feature>